<dbReference type="AlphaFoldDB" id="A0A2H9TP04"/>
<evidence type="ECO:0000313" key="1">
    <source>
        <dbReference type="EMBL" id="PJF19474.1"/>
    </source>
</evidence>
<name>A0A2H9TP04_9FUNG</name>
<sequence length="284" mass="32053">MVEHSNGDARDLVTNSILIFVKSRIGYDSKIENLELSTLDSTEDNVRALLKSPLLLLNHQSYLDNPDDVQNPWATVRTRIIDWTTEILSSPDAEFDSEDPEFTSSIFQKFQDLRSVIFADSVEKKWNKYRAKVGLSNSQDRQVLDLLSVLHGCMREEAELIKSFLPTLTQQEVGQYLAHISRSTLLDLGDKLEAAMSDANTMGTVVKIYFLLQHYNAVFSLMLTDVADFTTMIEGSNHAYKPLDRSFGCLSEFRGPSLRNEINSHHAIRQNIGAFDETDLNNGG</sequence>
<dbReference type="Proteomes" id="UP000240830">
    <property type="component" value="Unassembled WGS sequence"/>
</dbReference>
<dbReference type="EMBL" id="MTSL01000062">
    <property type="protein sequence ID" value="PJF19474.1"/>
    <property type="molecule type" value="Genomic_DNA"/>
</dbReference>
<evidence type="ECO:0000313" key="2">
    <source>
        <dbReference type="Proteomes" id="UP000240830"/>
    </source>
</evidence>
<keyword evidence="2" id="KW-1185">Reference proteome</keyword>
<reference evidence="1 2" key="1">
    <citation type="submission" date="2016-10" db="EMBL/GenBank/DDBJ databases">
        <title>The genome of Paramicrosporidium saccamoebae is the missing link in understanding Cryptomycota and Microsporidia evolution.</title>
        <authorList>
            <person name="Quandt C.A."/>
            <person name="Beaudet D."/>
            <person name="Corsaro D."/>
            <person name="Michel R."/>
            <person name="Corradi N."/>
            <person name="James T."/>
        </authorList>
    </citation>
    <scope>NUCLEOTIDE SEQUENCE [LARGE SCALE GENOMIC DNA]</scope>
    <source>
        <strain evidence="1 2">KSL3</strain>
    </source>
</reference>
<protein>
    <submittedName>
        <fullName evidence="1">Uncharacterized protein</fullName>
    </submittedName>
</protein>
<accession>A0A2H9TP04</accession>
<comment type="caution">
    <text evidence="1">The sequence shown here is derived from an EMBL/GenBank/DDBJ whole genome shotgun (WGS) entry which is preliminary data.</text>
</comment>
<gene>
    <name evidence="1" type="ORF">PSACC_00709</name>
</gene>
<proteinExistence type="predicted"/>
<organism evidence="1 2">
    <name type="scientific">Paramicrosporidium saccamoebae</name>
    <dbReference type="NCBI Taxonomy" id="1246581"/>
    <lineage>
        <taxon>Eukaryota</taxon>
        <taxon>Fungi</taxon>
        <taxon>Fungi incertae sedis</taxon>
        <taxon>Cryptomycota</taxon>
        <taxon>Cryptomycota incertae sedis</taxon>
        <taxon>Paramicrosporidium</taxon>
    </lineage>
</organism>